<name>A0ABD0LMK7_9CAEN</name>
<protein>
    <recommendedName>
        <fullName evidence="5">Immunoglobulin subtype domain-containing protein</fullName>
    </recommendedName>
</protein>
<feature type="compositionally biased region" description="Basic and acidic residues" evidence="1">
    <location>
        <begin position="528"/>
        <end position="546"/>
    </location>
</feature>
<evidence type="ECO:0000256" key="2">
    <source>
        <dbReference type="SAM" id="Phobius"/>
    </source>
</evidence>
<comment type="caution">
    <text evidence="3">The sequence shown here is derived from an EMBL/GenBank/DDBJ whole genome shotgun (WGS) entry which is preliminary data.</text>
</comment>
<feature type="region of interest" description="Disordered" evidence="1">
    <location>
        <begin position="711"/>
        <end position="801"/>
    </location>
</feature>
<dbReference type="AlphaFoldDB" id="A0ABD0LMK7"/>
<feature type="region of interest" description="Disordered" evidence="1">
    <location>
        <begin position="293"/>
        <end position="319"/>
    </location>
</feature>
<reference evidence="3 4" key="1">
    <citation type="journal article" date="2023" name="Sci. Data">
        <title>Genome assembly of the Korean intertidal mud-creeper Batillaria attramentaria.</title>
        <authorList>
            <person name="Patra A.K."/>
            <person name="Ho P.T."/>
            <person name="Jun S."/>
            <person name="Lee S.J."/>
            <person name="Kim Y."/>
            <person name="Won Y.J."/>
        </authorList>
    </citation>
    <scope>NUCLEOTIDE SEQUENCE [LARGE SCALE GENOMIC DNA]</scope>
    <source>
        <strain evidence="3">Wonlab-2016</strain>
    </source>
</reference>
<dbReference type="EMBL" id="JACVVK020000037">
    <property type="protein sequence ID" value="KAK7500481.1"/>
    <property type="molecule type" value="Genomic_DNA"/>
</dbReference>
<sequence>FTTDCRGEYLELNCICPKGKAESPRLNEMILVKRTPRHNDTVLISLDQHGDKPGDVNDMIVDTKEFERNNEDGRSKLTILLINLTVKDSANYMCTIMAPNAQVERIYPEKLITAEGPLDSSLMTIIVIVVSVSVAFIIVVATFCFVRARRRRRRSYYNEAKLETNDNGYGAGQRLTDHNDSLSDGDTTTDADAIHLPTRQPASAVNQQRQNKTTLSHVPGRKAQAGDRPCGDTRAQRDQRLGGDPEGEAHRGRSRERQRRRRRQREQEGDSEWRGSWPRNPASRQFLVRHASRERLWTRDQGPASHGRRPSTPGFARGYRSDVALDHDERSWAREPFGEYPYHVRHTSAYPDGPTPYHPVQYPMDRESHLARGGRYMSAPRLWLSHYPEDPVYHQYPADPRQYYHPYFYPHHPYHQPHYPRQRGTPGDVMSRSAEDVLSDHPATSPRSPGARVDFAGPEFEAVLPDHYPAPSLPPSSPQGPGHHSQVPNLLSRESVPPPRVPTALNVPVHDHRRDRRDRTPADVATSSRRDGAAAKAEGDARERTRVRGRHGREPGAPGTAGEGSSEDPQSTGEDSPLLRQRSHSNSLSSDSDNAMSAARGRQTHGAPSGDERTPEVDIRDIKTDNETRRKRPVLSAATCARKESVRRLPVVCAADMAVHRGNESRRSRGEKHKMGCACEICKANRPCRGGARVGAASDRVEGDVVLETRMGPNDREIPPGETVETDPHRVELRRGEGSDRRGDSEGRVSSGHSAGIEQMGVLLNPTSDTSVVNSENQHCSSFTENGHSTSPKAPHGPRGQ</sequence>
<feature type="compositionally biased region" description="Basic and acidic residues" evidence="1">
    <location>
        <begin position="726"/>
        <end position="747"/>
    </location>
</feature>
<feature type="compositionally biased region" description="Low complexity" evidence="1">
    <location>
        <begin position="578"/>
        <end position="600"/>
    </location>
</feature>
<feature type="region of interest" description="Disordered" evidence="1">
    <location>
        <begin position="414"/>
        <end position="632"/>
    </location>
</feature>
<feature type="non-terminal residue" evidence="3">
    <location>
        <position position="1"/>
    </location>
</feature>
<proteinExistence type="predicted"/>
<keyword evidence="2" id="KW-0472">Membrane</keyword>
<feature type="transmembrane region" description="Helical" evidence="2">
    <location>
        <begin position="122"/>
        <end position="146"/>
    </location>
</feature>
<organism evidence="3 4">
    <name type="scientific">Batillaria attramentaria</name>
    <dbReference type="NCBI Taxonomy" id="370345"/>
    <lineage>
        <taxon>Eukaryota</taxon>
        <taxon>Metazoa</taxon>
        <taxon>Spiralia</taxon>
        <taxon>Lophotrochozoa</taxon>
        <taxon>Mollusca</taxon>
        <taxon>Gastropoda</taxon>
        <taxon>Caenogastropoda</taxon>
        <taxon>Sorbeoconcha</taxon>
        <taxon>Cerithioidea</taxon>
        <taxon>Batillariidae</taxon>
        <taxon>Batillaria</taxon>
    </lineage>
</organism>
<evidence type="ECO:0000313" key="4">
    <source>
        <dbReference type="Proteomes" id="UP001519460"/>
    </source>
</evidence>
<feature type="compositionally biased region" description="Basic residues" evidence="1">
    <location>
        <begin position="252"/>
        <end position="264"/>
    </location>
</feature>
<keyword evidence="4" id="KW-1185">Reference proteome</keyword>
<feature type="region of interest" description="Disordered" evidence="1">
    <location>
        <begin position="163"/>
        <end position="280"/>
    </location>
</feature>
<keyword evidence="2" id="KW-1133">Transmembrane helix</keyword>
<feature type="compositionally biased region" description="Polar residues" evidence="1">
    <location>
        <begin position="200"/>
        <end position="216"/>
    </location>
</feature>
<evidence type="ECO:0000256" key="1">
    <source>
        <dbReference type="SAM" id="MobiDB-lite"/>
    </source>
</evidence>
<accession>A0ABD0LMK7</accession>
<feature type="compositionally biased region" description="Polar residues" evidence="1">
    <location>
        <begin position="765"/>
        <end position="792"/>
    </location>
</feature>
<gene>
    <name evidence="3" type="ORF">BaRGS_00008388</name>
</gene>
<dbReference type="Proteomes" id="UP001519460">
    <property type="component" value="Unassembled WGS sequence"/>
</dbReference>
<evidence type="ECO:0000313" key="3">
    <source>
        <dbReference type="EMBL" id="KAK7500481.1"/>
    </source>
</evidence>
<feature type="compositionally biased region" description="Basic and acidic residues" evidence="1">
    <location>
        <begin position="229"/>
        <end position="251"/>
    </location>
</feature>
<keyword evidence="2" id="KW-0812">Transmembrane</keyword>
<evidence type="ECO:0008006" key="5">
    <source>
        <dbReference type="Google" id="ProtNLM"/>
    </source>
</evidence>
<feature type="compositionally biased region" description="Basic and acidic residues" evidence="1">
    <location>
        <begin position="509"/>
        <end position="521"/>
    </location>
</feature>
<feature type="compositionally biased region" description="Basic and acidic residues" evidence="1">
    <location>
        <begin position="610"/>
        <end position="628"/>
    </location>
</feature>